<protein>
    <submittedName>
        <fullName evidence="8">Uncharacterized protein</fullName>
    </submittedName>
</protein>
<keyword evidence="2 5" id="KW-0812">Transmembrane</keyword>
<evidence type="ECO:0000256" key="3">
    <source>
        <dbReference type="ARBA" id="ARBA00022989"/>
    </source>
</evidence>
<dbReference type="SUPFAM" id="SSF90112">
    <property type="entry name" value="Neurotransmitter-gated ion-channel transmembrane pore"/>
    <property type="match status" value="1"/>
</dbReference>
<dbReference type="InterPro" id="IPR006202">
    <property type="entry name" value="Neur_chan_lig-bd"/>
</dbReference>
<feature type="signal peptide" evidence="5">
    <location>
        <begin position="1"/>
        <end position="22"/>
    </location>
</feature>
<dbReference type="CDD" id="cd19051">
    <property type="entry name" value="LGIC_TM_cation"/>
    <property type="match status" value="1"/>
</dbReference>
<dbReference type="InterPro" id="IPR036719">
    <property type="entry name" value="Neuro-gated_channel_TM_sf"/>
</dbReference>
<dbReference type="GO" id="GO:0005230">
    <property type="term" value="F:extracellular ligand-gated monoatomic ion channel activity"/>
    <property type="evidence" value="ECO:0007669"/>
    <property type="project" value="InterPro"/>
</dbReference>
<dbReference type="InterPro" id="IPR036734">
    <property type="entry name" value="Neur_chan_lig-bd_sf"/>
</dbReference>
<dbReference type="InterPro" id="IPR038050">
    <property type="entry name" value="Neuro_actylchol_rec"/>
</dbReference>
<dbReference type="InterPro" id="IPR006201">
    <property type="entry name" value="Neur_channel"/>
</dbReference>
<feature type="transmembrane region" description="Helical" evidence="5">
    <location>
        <begin position="322"/>
        <end position="339"/>
    </location>
</feature>
<feature type="chain" id="PRO_5035964848" evidence="5">
    <location>
        <begin position="23"/>
        <end position="483"/>
    </location>
</feature>
<dbReference type="PROSITE" id="PS00236">
    <property type="entry name" value="NEUROTR_ION_CHANNEL"/>
    <property type="match status" value="1"/>
</dbReference>
<keyword evidence="9" id="KW-1185">Reference proteome</keyword>
<dbReference type="Pfam" id="PF02931">
    <property type="entry name" value="Neur_chan_LBD"/>
    <property type="match status" value="1"/>
</dbReference>
<organism evidence="8 9">
    <name type="scientific">Mytilus edulis</name>
    <name type="common">Blue mussel</name>
    <dbReference type="NCBI Taxonomy" id="6550"/>
    <lineage>
        <taxon>Eukaryota</taxon>
        <taxon>Metazoa</taxon>
        <taxon>Spiralia</taxon>
        <taxon>Lophotrochozoa</taxon>
        <taxon>Mollusca</taxon>
        <taxon>Bivalvia</taxon>
        <taxon>Autobranchia</taxon>
        <taxon>Pteriomorphia</taxon>
        <taxon>Mytilida</taxon>
        <taxon>Mytiloidea</taxon>
        <taxon>Mytilidae</taxon>
        <taxon>Mytilinae</taxon>
        <taxon>Mytilus</taxon>
    </lineage>
</organism>
<evidence type="ECO:0000256" key="2">
    <source>
        <dbReference type="ARBA" id="ARBA00022692"/>
    </source>
</evidence>
<comment type="subcellular location">
    <subcellularLocation>
        <location evidence="1">Membrane</location>
        <topology evidence="1">Multi-pass membrane protein</topology>
    </subcellularLocation>
</comment>
<dbReference type="InterPro" id="IPR018000">
    <property type="entry name" value="Neurotransmitter_ion_chnl_CS"/>
</dbReference>
<dbReference type="SUPFAM" id="SSF63712">
    <property type="entry name" value="Nicotinic receptor ligand binding domain-like"/>
    <property type="match status" value="1"/>
</dbReference>
<dbReference type="AlphaFoldDB" id="A0A8S3V053"/>
<feature type="transmembrane region" description="Helical" evidence="5">
    <location>
        <begin position="457"/>
        <end position="478"/>
    </location>
</feature>
<evidence type="ECO:0000259" key="7">
    <source>
        <dbReference type="Pfam" id="PF02932"/>
    </source>
</evidence>
<evidence type="ECO:0000313" key="9">
    <source>
        <dbReference type="Proteomes" id="UP000683360"/>
    </source>
</evidence>
<keyword evidence="5" id="KW-0813">Transport</keyword>
<evidence type="ECO:0000313" key="8">
    <source>
        <dbReference type="EMBL" id="CAG2248235.1"/>
    </source>
</evidence>
<dbReference type="PRINTS" id="PR00252">
    <property type="entry name" value="NRIONCHANNEL"/>
</dbReference>
<dbReference type="GO" id="GO:0004888">
    <property type="term" value="F:transmembrane signaling receptor activity"/>
    <property type="evidence" value="ECO:0007669"/>
    <property type="project" value="InterPro"/>
</dbReference>
<evidence type="ECO:0000256" key="4">
    <source>
        <dbReference type="ARBA" id="ARBA00023136"/>
    </source>
</evidence>
<evidence type="ECO:0000256" key="5">
    <source>
        <dbReference type="RuleBase" id="RU000687"/>
    </source>
</evidence>
<dbReference type="Pfam" id="PF02932">
    <property type="entry name" value="Neur_chan_memb"/>
    <property type="match status" value="1"/>
</dbReference>
<evidence type="ECO:0000256" key="1">
    <source>
        <dbReference type="ARBA" id="ARBA00004141"/>
    </source>
</evidence>
<accession>A0A8S3V053</accession>
<gene>
    <name evidence="8" type="ORF">MEDL_60106</name>
</gene>
<keyword evidence="4 5" id="KW-0472">Membrane</keyword>
<evidence type="ECO:0000259" key="6">
    <source>
        <dbReference type="Pfam" id="PF02931"/>
    </source>
</evidence>
<dbReference type="EMBL" id="CAJPWZ010002927">
    <property type="protein sequence ID" value="CAG2248235.1"/>
    <property type="molecule type" value="Genomic_DNA"/>
</dbReference>
<comment type="caution">
    <text evidence="8">The sequence shown here is derived from an EMBL/GenBank/DDBJ whole genome shotgun (WGS) entry which is preliminary data.</text>
</comment>
<feature type="domain" description="Neurotransmitter-gated ion-channel ligand-binding" evidence="6">
    <location>
        <begin position="77"/>
        <end position="291"/>
    </location>
</feature>
<feature type="transmembrane region" description="Helical" evidence="5">
    <location>
        <begin position="351"/>
        <end position="376"/>
    </location>
</feature>
<sequence>MELLKKICVITFCFFGHQHVNAVPCNKNFICTTQPVNAVPCNKNVNCTEVCTPNANLVSKTQFESFLSTTFTGSRASYNTLVPPRADLSVVQVNMSFDLLQVIDFNEVAGTLEIVGFLTLLWNDELVDDSFDEVDHGSLTKFLIPENYVWKPPVSVFNSVKAIIPIADSTYHVRVQMGYTTCVKNDSNEGTITKTIIKEVPLVTWKPGINSKSACLIDVTHFPFDSQECVVRFISFGHPSTEVKFNALEPEVNLTDYQDNMEWTLDSTAIEVEEIDGSSFILVKLKFTRRPLYFVVNLVTPILILAVISTLVFLLPGNSGERIGYSVTAFLTFAVYLTMISDNLPKTSDPMSTLCYFLMCMVAISAGTAFVTIFTLRIFHKDEKKMVPNWLSNLIGCLNCRICSEDEFEDPEYPVNFELQKRGKLDTRSIVTTDSDEEHNRKWGVDWKLVASTLDMLFFLVFIGLNAIVCVVFLVPLLEQMNT</sequence>
<keyword evidence="5" id="KW-0732">Signal</keyword>
<dbReference type="InterPro" id="IPR006029">
    <property type="entry name" value="Neurotrans-gated_channel_TM"/>
</dbReference>
<name>A0A8S3V053_MYTED</name>
<comment type="similarity">
    <text evidence="5">Belongs to the ligand-gated ion channel (TC 1.A.9) family.</text>
</comment>
<dbReference type="Gene3D" id="1.20.58.390">
    <property type="entry name" value="Neurotransmitter-gated ion-channel transmembrane domain"/>
    <property type="match status" value="1"/>
</dbReference>
<keyword evidence="5" id="KW-0406">Ion transport</keyword>
<feature type="transmembrane region" description="Helical" evidence="5">
    <location>
        <begin position="292"/>
        <end position="315"/>
    </location>
</feature>
<dbReference type="OrthoDB" id="6047246at2759"/>
<keyword evidence="3 5" id="KW-1133">Transmembrane helix</keyword>
<proteinExistence type="inferred from homology"/>
<dbReference type="CDD" id="cd18989">
    <property type="entry name" value="LGIC_ECD_cation"/>
    <property type="match status" value="1"/>
</dbReference>
<dbReference type="Proteomes" id="UP000683360">
    <property type="component" value="Unassembled WGS sequence"/>
</dbReference>
<dbReference type="GO" id="GO:0016020">
    <property type="term" value="C:membrane"/>
    <property type="evidence" value="ECO:0007669"/>
    <property type="project" value="UniProtKB-SubCell"/>
</dbReference>
<reference evidence="8" key="1">
    <citation type="submission" date="2021-03" db="EMBL/GenBank/DDBJ databases">
        <authorList>
            <person name="Bekaert M."/>
        </authorList>
    </citation>
    <scope>NUCLEOTIDE SEQUENCE</scope>
</reference>
<dbReference type="Gene3D" id="2.70.170.10">
    <property type="entry name" value="Neurotransmitter-gated ion-channel ligand-binding domain"/>
    <property type="match status" value="1"/>
</dbReference>
<feature type="domain" description="Neurotransmitter-gated ion-channel transmembrane" evidence="7">
    <location>
        <begin position="299"/>
        <end position="393"/>
    </location>
</feature>
<keyword evidence="5" id="KW-0407">Ion channel</keyword>
<dbReference type="PANTHER" id="PTHR18945">
    <property type="entry name" value="NEUROTRANSMITTER GATED ION CHANNEL"/>
    <property type="match status" value="1"/>
</dbReference>